<proteinExistence type="predicted"/>
<feature type="signal peptide" evidence="1">
    <location>
        <begin position="1"/>
        <end position="22"/>
    </location>
</feature>
<name>A0A940YAY8_9BURK</name>
<dbReference type="RefSeq" id="WP_210851085.1">
    <property type="nucleotide sequence ID" value="NZ_JAGQDD010000001.1"/>
</dbReference>
<reference evidence="2 3" key="1">
    <citation type="submission" date="2021-04" db="EMBL/GenBank/DDBJ databases">
        <title>The genome sequence of Ideonella sp. 3Y2.</title>
        <authorList>
            <person name="Liu Y."/>
        </authorList>
    </citation>
    <scope>NUCLEOTIDE SEQUENCE [LARGE SCALE GENOMIC DNA]</scope>
    <source>
        <strain evidence="2 3">3Y2</strain>
    </source>
</reference>
<feature type="chain" id="PRO_5037083049" evidence="1">
    <location>
        <begin position="23"/>
        <end position="399"/>
    </location>
</feature>
<evidence type="ECO:0000256" key="1">
    <source>
        <dbReference type="SAM" id="SignalP"/>
    </source>
</evidence>
<protein>
    <submittedName>
        <fullName evidence="2">Uncharacterized protein</fullName>
    </submittedName>
</protein>
<gene>
    <name evidence="2" type="ORF">KAK03_00630</name>
</gene>
<comment type="caution">
    <text evidence="2">The sequence shown here is derived from an EMBL/GenBank/DDBJ whole genome shotgun (WGS) entry which is preliminary data.</text>
</comment>
<dbReference type="EMBL" id="JAGQDD010000001">
    <property type="protein sequence ID" value="MBQ0928970.1"/>
    <property type="molecule type" value="Genomic_DNA"/>
</dbReference>
<dbReference type="AlphaFoldDB" id="A0A940YAY8"/>
<evidence type="ECO:0000313" key="3">
    <source>
        <dbReference type="Proteomes" id="UP000676246"/>
    </source>
</evidence>
<organism evidence="2 3">
    <name type="scientific">Ideonella alba</name>
    <dbReference type="NCBI Taxonomy" id="2824118"/>
    <lineage>
        <taxon>Bacteria</taxon>
        <taxon>Pseudomonadati</taxon>
        <taxon>Pseudomonadota</taxon>
        <taxon>Betaproteobacteria</taxon>
        <taxon>Burkholderiales</taxon>
        <taxon>Sphaerotilaceae</taxon>
        <taxon>Ideonella</taxon>
    </lineage>
</organism>
<evidence type="ECO:0000313" key="2">
    <source>
        <dbReference type="EMBL" id="MBQ0928970.1"/>
    </source>
</evidence>
<keyword evidence="1" id="KW-0732">Signal</keyword>
<accession>A0A940YAY8</accession>
<dbReference type="Proteomes" id="UP000676246">
    <property type="component" value="Unassembled WGS sequence"/>
</dbReference>
<dbReference type="NCBIfam" id="NF041940">
    <property type="entry name" value="choice_anch_X"/>
    <property type="match status" value="1"/>
</dbReference>
<sequence length="399" mass="43299">MRRLHWAALAALALAGAWWWRAAPDAAQGVVLAAAASTASGAGADAALPRAAPGSAGAFDFGATARARRDEAQSLARERLQRAERALASYRSATRYPHEARPIAEHPDQVRPFALITADYPLRQRGSAPVAGVRLQTTQERVFVSGQETVAVSIAAVDEQGRRLPLLITRSVLIDAPDPRAASGRPPVALPFSDDGQGADLQAGDGVWSARVAPAAQGFADYAGTLRLLLELNQDGRRGEFAFELVYAPQVPAQWAGVREAVQDGSLVFLLGLQVAQPGRYVISARLDDAQGQPFALLQFNDELGSGAQQARLVAFGKLLRDGRPAFPLRLRDVEGFLLYPDRHPDRAMLPRLAGTVHTSRVYPLTRFSEAEWQSEERQRYLDELQRDVDRARRALPGP</sequence>
<keyword evidence="3" id="KW-1185">Reference proteome</keyword>